<dbReference type="Proteomes" id="UP000188993">
    <property type="component" value="Chromosome"/>
</dbReference>
<keyword evidence="6" id="KW-1185">Reference proteome</keyword>
<dbReference type="STRING" id="708126.BW727_102062"/>
<dbReference type="InterPro" id="IPR005399">
    <property type="entry name" value="K_chnl_volt-dep_bsu_KCNAB-rel"/>
</dbReference>
<evidence type="ECO:0000256" key="2">
    <source>
        <dbReference type="ARBA" id="ARBA00022857"/>
    </source>
</evidence>
<dbReference type="InterPro" id="IPR036812">
    <property type="entry name" value="NAD(P)_OxRdtase_dom_sf"/>
</dbReference>
<dbReference type="InterPro" id="IPR023210">
    <property type="entry name" value="NADP_OxRdtase_dom"/>
</dbReference>
<accession>A0A1S6IS50</accession>
<organism evidence="5 6">
    <name type="scientific">Jeotgalibaca dankookensis</name>
    <dbReference type="NCBI Taxonomy" id="708126"/>
    <lineage>
        <taxon>Bacteria</taxon>
        <taxon>Bacillati</taxon>
        <taxon>Bacillota</taxon>
        <taxon>Bacilli</taxon>
        <taxon>Lactobacillales</taxon>
        <taxon>Carnobacteriaceae</taxon>
        <taxon>Jeotgalibaca</taxon>
    </lineage>
</organism>
<evidence type="ECO:0000313" key="5">
    <source>
        <dbReference type="EMBL" id="AQS54376.1"/>
    </source>
</evidence>
<dbReference type="KEGG" id="jda:BW727_102062"/>
<evidence type="ECO:0000256" key="3">
    <source>
        <dbReference type="ARBA" id="ARBA00023002"/>
    </source>
</evidence>
<dbReference type="SUPFAM" id="SSF51430">
    <property type="entry name" value="NAD(P)-linked oxidoreductase"/>
    <property type="match status" value="1"/>
</dbReference>
<dbReference type="FunFam" id="3.20.20.100:FF:000004">
    <property type="entry name" value="Oxidoreductase, aldo/keto reductase"/>
    <property type="match status" value="1"/>
</dbReference>
<dbReference type="AlphaFoldDB" id="A0A1S6IS50"/>
<evidence type="ECO:0000256" key="1">
    <source>
        <dbReference type="ARBA" id="ARBA00006515"/>
    </source>
</evidence>
<keyword evidence="3 5" id="KW-0560">Oxidoreductase</keyword>
<dbReference type="RefSeq" id="WP_062468297.1">
    <property type="nucleotide sequence ID" value="NZ_BBYN01000006.1"/>
</dbReference>
<dbReference type="GO" id="GO:0005829">
    <property type="term" value="C:cytosol"/>
    <property type="evidence" value="ECO:0007669"/>
    <property type="project" value="UniProtKB-ARBA"/>
</dbReference>
<name>A0A1S6IS50_9LACT</name>
<dbReference type="PRINTS" id="PR01577">
    <property type="entry name" value="KCNABCHANNEL"/>
</dbReference>
<dbReference type="EC" id="1.1.1.-" evidence="5"/>
<feature type="domain" description="NADP-dependent oxidoreductase" evidence="4">
    <location>
        <begin position="15"/>
        <end position="309"/>
    </location>
</feature>
<evidence type="ECO:0000259" key="4">
    <source>
        <dbReference type="Pfam" id="PF00248"/>
    </source>
</evidence>
<comment type="similarity">
    <text evidence="1">Belongs to the shaker potassium channel beta subunit family.</text>
</comment>
<dbReference type="OrthoDB" id="9773828at2"/>
<dbReference type="Pfam" id="PF00248">
    <property type="entry name" value="Aldo_ket_red"/>
    <property type="match status" value="1"/>
</dbReference>
<dbReference type="PANTHER" id="PTHR43150">
    <property type="entry name" value="HYPERKINETIC, ISOFORM M"/>
    <property type="match status" value="1"/>
</dbReference>
<reference evidence="5 6" key="1">
    <citation type="journal article" date="2014" name="Int. J. Syst. Evol. Microbiol.">
        <title>Jeotgalibaca dankookensis gen. nov., sp. nov., a member of the family Carnobacteriaceae, isolated from seujeot (Korean traditional food).</title>
        <authorList>
            <person name="Lee D.G."/>
            <person name="Trujillo M.E."/>
            <person name="Kang H."/>
            <person name="Ahn T.Y."/>
        </authorList>
    </citation>
    <scope>NUCLEOTIDE SEQUENCE [LARGE SCALE GENOMIC DNA]</scope>
    <source>
        <strain evidence="5 6">EX-07</strain>
    </source>
</reference>
<proteinExistence type="inferred from homology"/>
<dbReference type="GO" id="GO:0016491">
    <property type="term" value="F:oxidoreductase activity"/>
    <property type="evidence" value="ECO:0007669"/>
    <property type="project" value="UniProtKB-KW"/>
</dbReference>
<gene>
    <name evidence="5" type="primary">gpr</name>
    <name evidence="5" type="ORF">BW727_102062</name>
</gene>
<keyword evidence="2" id="KW-0521">NADP</keyword>
<protein>
    <submittedName>
        <fullName evidence="5">L-glyceraldehyde 3-phosphate reductase</fullName>
        <ecNumber evidence="5">1.1.1.-</ecNumber>
    </submittedName>
</protein>
<dbReference type="CDD" id="cd19074">
    <property type="entry name" value="Aldo_ket_red_shaker-like"/>
    <property type="match status" value="1"/>
</dbReference>
<sequence length="326" mass="36534">MKYRQLGKSGLRVSELALGSWLTYGKSVEDQTAKKCIETAYEAGINFFDTANVYEQGQAEIVLGKTLKNYNRDTLVVASKVYFPMGDGPNDLGLSRKHIFEQCDASLKRLGMDYLDLYQCHRYDENVPIEETLWALDDLQRQGKILYAGVSEWPADKIQEAHRIAKERNFRPLVSNQPAYNMIERQIEKEVVPVSMANGMGQVVFSPLAQGILTGKYKPGQAVPEDSRAANANINNFLQVYLNNKPLLETIQNLATFAQDLDMNLTQLALAWILHQPGISSAIIGASKPEQIENNVKAVEFELSDEIIVGINDLLHPISNFGPRKK</sequence>
<evidence type="ECO:0000313" key="6">
    <source>
        <dbReference type="Proteomes" id="UP000188993"/>
    </source>
</evidence>
<dbReference type="PANTHER" id="PTHR43150:SF2">
    <property type="entry name" value="HYPERKINETIC, ISOFORM M"/>
    <property type="match status" value="1"/>
</dbReference>
<dbReference type="Gene3D" id="3.20.20.100">
    <property type="entry name" value="NADP-dependent oxidoreductase domain"/>
    <property type="match status" value="1"/>
</dbReference>
<dbReference type="EMBL" id="CP019728">
    <property type="protein sequence ID" value="AQS54376.1"/>
    <property type="molecule type" value="Genomic_DNA"/>
</dbReference>